<geneLocation type="plasmid" evidence="2 3">
    <name>unnamed</name>
</geneLocation>
<dbReference type="RefSeq" id="WP_231419930.1">
    <property type="nucleotide sequence ID" value="NZ_CP126447.1"/>
</dbReference>
<feature type="region of interest" description="Disordered" evidence="1">
    <location>
        <begin position="56"/>
        <end position="76"/>
    </location>
</feature>
<sequence>MRKVVRFEKDYPNGLKVKRTEYFKTEDNRFKKVTSHGEDFITVGEMEEVLENVENGVEVEEEEVEEENDENGEGDE</sequence>
<organism evidence="2 3">
    <name type="scientific">Pontibacillus chungwhensis</name>
    <dbReference type="NCBI Taxonomy" id="265426"/>
    <lineage>
        <taxon>Bacteria</taxon>
        <taxon>Bacillati</taxon>
        <taxon>Bacillota</taxon>
        <taxon>Bacilli</taxon>
        <taxon>Bacillales</taxon>
        <taxon>Bacillaceae</taxon>
        <taxon>Pontibacillus</taxon>
    </lineage>
</organism>
<proteinExistence type="predicted"/>
<keyword evidence="3" id="KW-1185">Reference proteome</keyword>
<accession>A0ABY8V4D6</accession>
<evidence type="ECO:0000313" key="2">
    <source>
        <dbReference type="EMBL" id="WIG00289.1"/>
    </source>
</evidence>
<dbReference type="Proteomes" id="UP001236652">
    <property type="component" value="Plasmid unnamed"/>
</dbReference>
<reference evidence="2 3" key="1">
    <citation type="submission" date="2023-05" db="EMBL/GenBank/DDBJ databases">
        <title>Comparative genomics reveals the evidence of polycyclic aromatic hydrocarbons degradation in moderately halophilic genus Pontibacillus.</title>
        <authorList>
            <person name="Yang H."/>
            <person name="Qian Z."/>
        </authorList>
    </citation>
    <scope>NUCLEOTIDE SEQUENCE [LARGE SCALE GENOMIC DNA]</scope>
    <source>
        <strain evidence="3">HN14</strain>
        <plasmid evidence="2 3">unnamed</plasmid>
    </source>
</reference>
<protein>
    <submittedName>
        <fullName evidence="2">Uncharacterized protein</fullName>
    </submittedName>
</protein>
<evidence type="ECO:0000313" key="3">
    <source>
        <dbReference type="Proteomes" id="UP001236652"/>
    </source>
</evidence>
<evidence type="ECO:0000256" key="1">
    <source>
        <dbReference type="SAM" id="MobiDB-lite"/>
    </source>
</evidence>
<name>A0ABY8V4D6_9BACI</name>
<keyword evidence="2" id="KW-0614">Plasmid</keyword>
<dbReference type="EMBL" id="CP126447">
    <property type="protein sequence ID" value="WIG00289.1"/>
    <property type="molecule type" value="Genomic_DNA"/>
</dbReference>
<gene>
    <name evidence="2" type="ORF">QNI29_21015</name>
</gene>